<keyword evidence="2" id="KW-1185">Reference proteome</keyword>
<dbReference type="OrthoDB" id="72515at2"/>
<proteinExistence type="predicted"/>
<organism evidence="1 2">
    <name type="scientific">Deinococcus psychrotolerans</name>
    <dbReference type="NCBI Taxonomy" id="2489213"/>
    <lineage>
        <taxon>Bacteria</taxon>
        <taxon>Thermotogati</taxon>
        <taxon>Deinococcota</taxon>
        <taxon>Deinococci</taxon>
        <taxon>Deinococcales</taxon>
        <taxon>Deinococcaceae</taxon>
        <taxon>Deinococcus</taxon>
    </lineage>
</organism>
<dbReference type="EMBL" id="CP034184">
    <property type="protein sequence ID" value="AZI44313.1"/>
    <property type="molecule type" value="Genomic_DNA"/>
</dbReference>
<sequence length="82" mass="9178">MTKIWSLEDAQTYFEQLIKAAHDEPRLITQCGTPLVTVQRAPIAHPAPHNALEAITGSFDWSDLPDEDLFELHPSPGRTLDL</sequence>
<gene>
    <name evidence="1" type="ORF">EHF33_15605</name>
</gene>
<evidence type="ECO:0000313" key="2">
    <source>
        <dbReference type="Proteomes" id="UP000276417"/>
    </source>
</evidence>
<dbReference type="RefSeq" id="WP_124873830.1">
    <property type="nucleotide sequence ID" value="NZ_CP034184.1"/>
</dbReference>
<evidence type="ECO:0008006" key="3">
    <source>
        <dbReference type="Google" id="ProtNLM"/>
    </source>
</evidence>
<dbReference type="KEGG" id="dph:EHF33_15605"/>
<dbReference type="AlphaFoldDB" id="A0A3G8YH55"/>
<reference evidence="1 2" key="1">
    <citation type="submission" date="2018-11" db="EMBL/GenBank/DDBJ databases">
        <title>Deinococcus shelandsis sp. nov., isolated from South Shetland Islands soil of Antarctica.</title>
        <authorList>
            <person name="Tian J."/>
        </authorList>
    </citation>
    <scope>NUCLEOTIDE SEQUENCE [LARGE SCALE GENOMIC DNA]</scope>
    <source>
        <strain evidence="1 2">S14-83T</strain>
    </source>
</reference>
<accession>A0A3G8YH55</accession>
<protein>
    <recommendedName>
        <fullName evidence="3">Prevent-host-death protein</fullName>
    </recommendedName>
</protein>
<name>A0A3G8YH55_9DEIO</name>
<evidence type="ECO:0000313" key="1">
    <source>
        <dbReference type="EMBL" id="AZI44313.1"/>
    </source>
</evidence>
<dbReference type="Proteomes" id="UP000276417">
    <property type="component" value="Chromosome 2"/>
</dbReference>